<dbReference type="Pfam" id="PF13541">
    <property type="entry name" value="ChlI"/>
    <property type="match status" value="1"/>
</dbReference>
<dbReference type="Pfam" id="PF01078">
    <property type="entry name" value="Mg_chelatase"/>
    <property type="match status" value="1"/>
</dbReference>
<feature type="compositionally biased region" description="Basic and acidic residues" evidence="1">
    <location>
        <begin position="498"/>
        <end position="507"/>
    </location>
</feature>
<evidence type="ECO:0000313" key="5">
    <source>
        <dbReference type="Proteomes" id="UP000319255"/>
    </source>
</evidence>
<dbReference type="AlphaFoldDB" id="A0A501WPN6"/>
<name>A0A501WPN6_9RHOB</name>
<dbReference type="PANTHER" id="PTHR32039">
    <property type="entry name" value="MAGNESIUM-CHELATASE SUBUNIT CHLI"/>
    <property type="match status" value="1"/>
</dbReference>
<accession>A0A501WPN6</accession>
<feature type="transmembrane region" description="Helical" evidence="2">
    <location>
        <begin position="541"/>
        <end position="568"/>
    </location>
</feature>
<dbReference type="InterPro" id="IPR000523">
    <property type="entry name" value="Mg_chelatse_chII-like_cat_dom"/>
</dbReference>
<evidence type="ECO:0000256" key="2">
    <source>
        <dbReference type="SAM" id="Phobius"/>
    </source>
</evidence>
<dbReference type="GO" id="GO:0005524">
    <property type="term" value="F:ATP binding"/>
    <property type="evidence" value="ECO:0007669"/>
    <property type="project" value="UniProtKB-KW"/>
</dbReference>
<reference evidence="4 5" key="1">
    <citation type="submission" date="2019-06" db="EMBL/GenBank/DDBJ databases">
        <title>A novel bacterium of genus Amaricoccus, isolated from marine sediment.</title>
        <authorList>
            <person name="Huang H."/>
            <person name="Mo K."/>
            <person name="Hu Y."/>
        </authorList>
    </citation>
    <scope>NUCLEOTIDE SEQUENCE [LARGE SCALE GENOMIC DNA]</scope>
    <source>
        <strain evidence="4 5">HB172011</strain>
    </source>
</reference>
<feature type="transmembrane region" description="Helical" evidence="2">
    <location>
        <begin position="580"/>
        <end position="600"/>
    </location>
</feature>
<keyword evidence="2" id="KW-0472">Membrane</keyword>
<proteinExistence type="predicted"/>
<dbReference type="Gene3D" id="3.30.230.10">
    <property type="match status" value="1"/>
</dbReference>
<organism evidence="4 5">
    <name type="scientific">Amaricoccus solimangrovi</name>
    <dbReference type="NCBI Taxonomy" id="2589815"/>
    <lineage>
        <taxon>Bacteria</taxon>
        <taxon>Pseudomonadati</taxon>
        <taxon>Pseudomonadota</taxon>
        <taxon>Alphaproteobacteria</taxon>
        <taxon>Rhodobacterales</taxon>
        <taxon>Paracoccaceae</taxon>
        <taxon>Amaricoccus</taxon>
    </lineage>
</organism>
<dbReference type="InterPro" id="IPR045006">
    <property type="entry name" value="CHLI-like"/>
</dbReference>
<evidence type="ECO:0000256" key="1">
    <source>
        <dbReference type="SAM" id="MobiDB-lite"/>
    </source>
</evidence>
<dbReference type="OrthoDB" id="9813147at2"/>
<dbReference type="Proteomes" id="UP000319255">
    <property type="component" value="Unassembled WGS sequence"/>
</dbReference>
<comment type="caution">
    <text evidence="4">The sequence shown here is derived from an EMBL/GenBank/DDBJ whole genome shotgun (WGS) entry which is preliminary data.</text>
</comment>
<dbReference type="RefSeq" id="WP_140454236.1">
    <property type="nucleotide sequence ID" value="NZ_VFRP01000009.1"/>
</dbReference>
<dbReference type="SUPFAM" id="SSF54211">
    <property type="entry name" value="Ribosomal protein S5 domain 2-like"/>
    <property type="match status" value="1"/>
</dbReference>
<dbReference type="Gene3D" id="3.40.50.300">
    <property type="entry name" value="P-loop containing nucleotide triphosphate hydrolases"/>
    <property type="match status" value="1"/>
</dbReference>
<dbReference type="InterPro" id="IPR003593">
    <property type="entry name" value="AAA+_ATPase"/>
</dbReference>
<feature type="domain" description="AAA+ ATPase" evidence="3">
    <location>
        <begin position="208"/>
        <end position="469"/>
    </location>
</feature>
<evidence type="ECO:0000313" key="4">
    <source>
        <dbReference type="EMBL" id="TPE50822.1"/>
    </source>
</evidence>
<gene>
    <name evidence="4" type="ORF">FJM51_11245</name>
</gene>
<dbReference type="InterPro" id="IPR014721">
    <property type="entry name" value="Ribsml_uS5_D2-typ_fold_subgr"/>
</dbReference>
<protein>
    <submittedName>
        <fullName evidence="4">ATP-binding protein</fullName>
    </submittedName>
</protein>
<keyword evidence="2" id="KW-0812">Transmembrane</keyword>
<keyword evidence="4" id="KW-0067">ATP-binding</keyword>
<dbReference type="SUPFAM" id="SSF52540">
    <property type="entry name" value="P-loop containing nucleoside triphosphate hydrolases"/>
    <property type="match status" value="1"/>
</dbReference>
<dbReference type="EMBL" id="VFRP01000009">
    <property type="protein sequence ID" value="TPE50822.1"/>
    <property type="molecule type" value="Genomic_DNA"/>
</dbReference>
<dbReference type="InterPro" id="IPR027417">
    <property type="entry name" value="P-loop_NTPase"/>
</dbReference>
<sequence>MVACAYTVAFQGLEARLVEVQCAIAAGLPAFNLVGLPDKSVSEAKERVRAAMVAMGLALPAKRITVNLSPADLPKEGSHFDLPIALALLAEMDAVPRDAVAGAVALGELALDGGLIAVTGALPAALAAAEVDRSLICPASRGAEAAWVGATQVIAPRTLLALVNHMTGKTALAPAEPGLVAGTTEARDLGDVRGQEKAKRALEIAAAGRHHLLMVGPPGSGKSMLAARLPGILPPMEPSEALETSMIHSVAGLLDEGGISRVRPFREPHHTASVAAIAGGGRGAKPGEISLAHHGVLFLDEFPEFPGLMYQAHQRGAGVIRALCLCVPFAWVFTLAKSDELVSLPIWERPSALGPKCLHSQGVPCEPPSSENIPIEYFSEKERVGIARNETPVFVLLGNIVHAVHELSASPKGADITELLIFYPPVEILNASANGPLLAAKSDVEGGALPRVVKYDARLDPVQMLENGRFVGRNDLAVRNSEVGSDLSLADFSGNADRPARLAKRPDQQPGPESGDPELEPCRYHLPISGCSATLSSVSSLLLGLQIIGLMLVGFGFAVPSVLGIFRAFDDDYRDRRSRYLALSAICAPAWLFLYGWAFYGRPLWFLG</sequence>
<keyword evidence="5" id="KW-1185">Reference proteome</keyword>
<evidence type="ECO:0000259" key="3">
    <source>
        <dbReference type="SMART" id="SM00382"/>
    </source>
</evidence>
<keyword evidence="2" id="KW-1133">Transmembrane helix</keyword>
<dbReference type="InterPro" id="IPR020568">
    <property type="entry name" value="Ribosomal_Su5_D2-typ_SF"/>
</dbReference>
<dbReference type="PANTHER" id="PTHR32039:SF7">
    <property type="entry name" value="COMPETENCE PROTEIN COMM"/>
    <property type="match status" value="1"/>
</dbReference>
<keyword evidence="4" id="KW-0547">Nucleotide-binding</keyword>
<feature type="region of interest" description="Disordered" evidence="1">
    <location>
        <begin position="489"/>
        <end position="519"/>
    </location>
</feature>
<dbReference type="SMART" id="SM00382">
    <property type="entry name" value="AAA"/>
    <property type="match status" value="1"/>
</dbReference>